<dbReference type="SUPFAM" id="SSF49464">
    <property type="entry name" value="Carboxypeptidase regulatory domain-like"/>
    <property type="match status" value="1"/>
</dbReference>
<dbReference type="InterPro" id="IPR039426">
    <property type="entry name" value="TonB-dep_rcpt-like"/>
</dbReference>
<protein>
    <submittedName>
        <fullName evidence="14">TonB-dependent receptor</fullName>
    </submittedName>
</protein>
<dbReference type="InterPro" id="IPR000531">
    <property type="entry name" value="Beta-barrel_TonB"/>
</dbReference>
<feature type="domain" description="TonB-dependent receptor-like beta-barrel" evidence="12">
    <location>
        <begin position="360"/>
        <end position="759"/>
    </location>
</feature>
<dbReference type="PANTHER" id="PTHR30069">
    <property type="entry name" value="TONB-DEPENDENT OUTER MEMBRANE RECEPTOR"/>
    <property type="match status" value="1"/>
</dbReference>
<evidence type="ECO:0000256" key="3">
    <source>
        <dbReference type="ARBA" id="ARBA00022452"/>
    </source>
</evidence>
<comment type="subcellular location">
    <subcellularLocation>
        <location evidence="1 10">Cell outer membrane</location>
        <topology evidence="1 10">Multi-pass membrane protein</topology>
    </subcellularLocation>
</comment>
<dbReference type="GO" id="GO:0009279">
    <property type="term" value="C:cell outer membrane"/>
    <property type="evidence" value="ECO:0007669"/>
    <property type="project" value="UniProtKB-SubCell"/>
</dbReference>
<evidence type="ECO:0000256" key="1">
    <source>
        <dbReference type="ARBA" id="ARBA00004571"/>
    </source>
</evidence>
<dbReference type="SUPFAM" id="SSF56935">
    <property type="entry name" value="Porins"/>
    <property type="match status" value="1"/>
</dbReference>
<reference evidence="14 15" key="1">
    <citation type="journal article" date="2019" name="Mar. Drugs">
        <title>Comparative Genomics and CAZyme Genome Repertoires of Marine Zobellia amurskyensis KMM 3526(T) and Zobellia laminariae KMM 3676(T).</title>
        <authorList>
            <person name="Chernysheva N."/>
            <person name="Bystritskaya E."/>
            <person name="Stenkova A."/>
            <person name="Golovkin I."/>
            <person name="Nedashkovskaya O."/>
            <person name="Isaeva M."/>
        </authorList>
    </citation>
    <scope>NUCLEOTIDE SEQUENCE [LARGE SCALE GENOMIC DNA]</scope>
    <source>
        <strain evidence="14 15">KMM 3526</strain>
    </source>
</reference>
<evidence type="ECO:0000313" key="15">
    <source>
        <dbReference type="Proteomes" id="UP000540519"/>
    </source>
</evidence>
<evidence type="ECO:0000256" key="2">
    <source>
        <dbReference type="ARBA" id="ARBA00022448"/>
    </source>
</evidence>
<evidence type="ECO:0000259" key="12">
    <source>
        <dbReference type="Pfam" id="PF00593"/>
    </source>
</evidence>
<dbReference type="PROSITE" id="PS51257">
    <property type="entry name" value="PROKAR_LIPOPROTEIN"/>
    <property type="match status" value="1"/>
</dbReference>
<comment type="caution">
    <text evidence="14">The sequence shown here is derived from an EMBL/GenBank/DDBJ whole genome shotgun (WGS) entry which is preliminary data.</text>
</comment>
<dbReference type="AlphaFoldDB" id="A0A7X2ZSX8"/>
<evidence type="ECO:0000256" key="8">
    <source>
        <dbReference type="ARBA" id="ARBA00023170"/>
    </source>
</evidence>
<organism evidence="14 15">
    <name type="scientific">Zobellia amurskyensis</name>
    <dbReference type="NCBI Taxonomy" id="248905"/>
    <lineage>
        <taxon>Bacteria</taxon>
        <taxon>Pseudomonadati</taxon>
        <taxon>Bacteroidota</taxon>
        <taxon>Flavobacteriia</taxon>
        <taxon>Flavobacteriales</taxon>
        <taxon>Flavobacteriaceae</taxon>
        <taxon>Zobellia</taxon>
    </lineage>
</organism>
<dbReference type="RefSeq" id="WP_155599522.1">
    <property type="nucleotide sequence ID" value="NZ_RCNR01000011.1"/>
</dbReference>
<proteinExistence type="inferred from homology"/>
<dbReference type="PROSITE" id="PS52016">
    <property type="entry name" value="TONB_DEPENDENT_REC_3"/>
    <property type="match status" value="1"/>
</dbReference>
<dbReference type="Gene3D" id="2.40.170.20">
    <property type="entry name" value="TonB-dependent receptor, beta-barrel domain"/>
    <property type="match status" value="1"/>
</dbReference>
<name>A0A7X2ZSX8_9FLAO</name>
<keyword evidence="6 11" id="KW-0798">TonB box</keyword>
<dbReference type="Pfam" id="PF13715">
    <property type="entry name" value="CarbopepD_reg_2"/>
    <property type="match status" value="1"/>
</dbReference>
<dbReference type="InterPro" id="IPR036942">
    <property type="entry name" value="Beta-barrel_TonB_sf"/>
</dbReference>
<dbReference type="Gene3D" id="2.170.130.10">
    <property type="entry name" value="TonB-dependent receptor, plug domain"/>
    <property type="match status" value="1"/>
</dbReference>
<evidence type="ECO:0000256" key="5">
    <source>
        <dbReference type="ARBA" id="ARBA00022729"/>
    </source>
</evidence>
<dbReference type="GO" id="GO:0015344">
    <property type="term" value="F:siderophore uptake transmembrane transporter activity"/>
    <property type="evidence" value="ECO:0007669"/>
    <property type="project" value="TreeGrafter"/>
</dbReference>
<dbReference type="EMBL" id="RCNR01000011">
    <property type="protein sequence ID" value="MUH35805.1"/>
    <property type="molecule type" value="Genomic_DNA"/>
</dbReference>
<dbReference type="OrthoDB" id="9795928at2"/>
<dbReference type="PANTHER" id="PTHR30069:SF29">
    <property type="entry name" value="HEMOGLOBIN AND HEMOGLOBIN-HAPTOGLOBIN-BINDING PROTEIN 1-RELATED"/>
    <property type="match status" value="1"/>
</dbReference>
<evidence type="ECO:0000256" key="10">
    <source>
        <dbReference type="PROSITE-ProRule" id="PRU01360"/>
    </source>
</evidence>
<keyword evidence="8 14" id="KW-0675">Receptor</keyword>
<dbReference type="InterPro" id="IPR008969">
    <property type="entry name" value="CarboxyPept-like_regulatory"/>
</dbReference>
<gene>
    <name evidence="14" type="ORF">D9O36_08140</name>
</gene>
<dbReference type="InterPro" id="IPR037066">
    <property type="entry name" value="Plug_dom_sf"/>
</dbReference>
<keyword evidence="7 10" id="KW-0472">Membrane</keyword>
<keyword evidence="4 10" id="KW-0812">Transmembrane</keyword>
<evidence type="ECO:0000259" key="13">
    <source>
        <dbReference type="Pfam" id="PF07715"/>
    </source>
</evidence>
<keyword evidence="9 10" id="KW-0998">Cell outer membrane</keyword>
<evidence type="ECO:0000256" key="4">
    <source>
        <dbReference type="ARBA" id="ARBA00022692"/>
    </source>
</evidence>
<sequence>MHKTKISFKRLLLPLFATLSSCYIGSSQEINGHVLNVKGLPIIGATVKTSPNTKYTTTDSEGYFEIQIQPNDSILFLNVKHLSHTPVQIALSDLSNPSSLTITMPDSVTNLDEVTVVQSKILQRAINQSQSIVTIDQDFISKNNTGTFAGALASVPGINTMNVGVAIAKPIIRGMGFNRILVNNHGIKQEGQQWGADHGLEIDPFDIKNVEIIKGPASLLYGSDGMGGVINITEGTRLAKNGNQIELNSSYQTNNGAISNSLEWKGKYNNWFYSARSTYQDYGDYTVPSDEFTYAGFNLPIFNNRLKNTAGKEHHFSGTIGYGSKNLVSSLRLSSFNQKAGIFTGAIGLPRAYNLQHNGKFRDIDIPRQENSHHAITSNTTLDFGPHSLELDLGYQRNIREELSFPGAHGISPEQVDSNLALGLYLDTYTANLRFGLNPNPNHQLMFGTQWQYMRNNKDGFEYLLPVFKSFQLGLYHYQSIDISNSWMTNFGVRYDIGSHDIEQHLQPVYDLGTLLPTGEFTERTPEFERSFDNLSASAGLSFKANNQNHIKLNLGNSFRFPTAIELSSNGVHHGNFRHELGDPDLGIERGYQADVTYLHQSQSLFLEIAAFYGYYTNYIYLSPTGNFSPLASGGTLWEYKQDNAIFNGFEITARYEFPFRLHANLGLDYVQNLNLNTNLGLPLTPQPAVIGKLEYNFTEFKRIKNASFFLSGRYNFQQNRTDRNERETPDSFILDMGIAFDVKIVNQKVKCNLGANNLLNTAYFNHISRYRLLNLPEQGRNFIFSIHVPISL</sequence>
<dbReference type="Proteomes" id="UP000540519">
    <property type="component" value="Unassembled WGS sequence"/>
</dbReference>
<dbReference type="Pfam" id="PF07715">
    <property type="entry name" value="Plug"/>
    <property type="match status" value="1"/>
</dbReference>
<evidence type="ECO:0000313" key="14">
    <source>
        <dbReference type="EMBL" id="MUH35805.1"/>
    </source>
</evidence>
<feature type="domain" description="TonB-dependent receptor plug" evidence="13">
    <location>
        <begin position="127"/>
        <end position="229"/>
    </location>
</feature>
<dbReference type="GO" id="GO:0044718">
    <property type="term" value="P:siderophore transmembrane transport"/>
    <property type="evidence" value="ECO:0007669"/>
    <property type="project" value="TreeGrafter"/>
</dbReference>
<keyword evidence="15" id="KW-1185">Reference proteome</keyword>
<evidence type="ECO:0000256" key="6">
    <source>
        <dbReference type="ARBA" id="ARBA00023077"/>
    </source>
</evidence>
<dbReference type="InterPro" id="IPR012910">
    <property type="entry name" value="Plug_dom"/>
</dbReference>
<accession>A0A7X2ZSX8</accession>
<evidence type="ECO:0000256" key="9">
    <source>
        <dbReference type="ARBA" id="ARBA00023237"/>
    </source>
</evidence>
<keyword evidence="5" id="KW-0732">Signal</keyword>
<keyword evidence="3 10" id="KW-1134">Transmembrane beta strand</keyword>
<dbReference type="Pfam" id="PF00593">
    <property type="entry name" value="TonB_dep_Rec_b-barrel"/>
    <property type="match status" value="1"/>
</dbReference>
<evidence type="ECO:0000256" key="11">
    <source>
        <dbReference type="RuleBase" id="RU003357"/>
    </source>
</evidence>
<keyword evidence="2 10" id="KW-0813">Transport</keyword>
<evidence type="ECO:0000256" key="7">
    <source>
        <dbReference type="ARBA" id="ARBA00023136"/>
    </source>
</evidence>
<comment type="similarity">
    <text evidence="10 11">Belongs to the TonB-dependent receptor family.</text>
</comment>